<accession>A0A812RRU0</accession>
<dbReference type="AlphaFoldDB" id="A0A812RRU0"/>
<keyword evidence="6" id="KW-1185">Reference proteome</keyword>
<evidence type="ECO:0000256" key="3">
    <source>
        <dbReference type="SAM" id="MobiDB-lite"/>
    </source>
</evidence>
<dbReference type="GO" id="GO:0003688">
    <property type="term" value="F:DNA replication origin binding"/>
    <property type="evidence" value="ECO:0007669"/>
    <property type="project" value="TreeGrafter"/>
</dbReference>
<dbReference type="Pfam" id="PF09079">
    <property type="entry name" value="WHD_Cdc6"/>
    <property type="match status" value="1"/>
</dbReference>
<comment type="similarity">
    <text evidence="1">Belongs to the CDC6/cdc18 family.</text>
</comment>
<dbReference type="InterPro" id="IPR003593">
    <property type="entry name" value="AAA+_ATPase"/>
</dbReference>
<reference evidence="5" key="1">
    <citation type="submission" date="2021-02" db="EMBL/GenBank/DDBJ databases">
        <authorList>
            <person name="Dougan E. K."/>
            <person name="Rhodes N."/>
            <person name="Thang M."/>
            <person name="Chan C."/>
        </authorList>
    </citation>
    <scope>NUCLEOTIDE SEQUENCE</scope>
</reference>
<feature type="region of interest" description="Disordered" evidence="3">
    <location>
        <begin position="321"/>
        <end position="343"/>
    </location>
</feature>
<gene>
    <name evidence="5" type="primary">Cdc6</name>
    <name evidence="5" type="ORF">SNAT2548_LOCUS24721</name>
</gene>
<dbReference type="EMBL" id="CAJNDS010002367">
    <property type="protein sequence ID" value="CAE7451468.1"/>
    <property type="molecule type" value="Genomic_DNA"/>
</dbReference>
<dbReference type="PANTHER" id="PTHR10763">
    <property type="entry name" value="CELL DIVISION CONTROL PROTEIN 6-RELATED"/>
    <property type="match status" value="1"/>
</dbReference>
<feature type="domain" description="AAA+ ATPase" evidence="4">
    <location>
        <begin position="92"/>
        <end position="294"/>
    </location>
</feature>
<evidence type="ECO:0000259" key="4">
    <source>
        <dbReference type="SMART" id="SM00382"/>
    </source>
</evidence>
<proteinExistence type="inferred from homology"/>
<sequence>MAACDLATPKRRAAKRPAEQLTPEKTTRQRLQQSEGISEPKSPKSLQAAPTSLTPAEMMLGEALDEAYPLVSREHECGVLDQFLEASLKTRAGKCLYLSGGPGTGKTSVARGAAKAWRKDHADTRVLEINCMDNLRPCSVPGFLLKVTQACSQVTGLKGPALSSKSPLSSLVASAVSSLRSLGSSVILIVDEVDQLVQKWNAGDKSLEILCGLPKQSGAPALAIVMIANHVDLMVQACGPRWKSVCSSLLFERYSLQQLKTIVQSRFAGSRDGELAEKALGGRVKLELRIRRIANAGDCRHIVRLCEEGLASAIELRQAEDRAPTDVGEAGTTASQGSTPPTTCKVLGTQTSIDPLDSLKSLPLQQQILLCILSRRDEPMSTSDIFQKYLSCMSELKQPPASKPQVISALSCLEARGVLGLQKPRRGKGGKGKGRGKGKTEEQVVVLEVRRETLNEALQESARVLLGLRCLELERAPK</sequence>
<dbReference type="InterPro" id="IPR015163">
    <property type="entry name" value="Cdc6_C"/>
</dbReference>
<comment type="caution">
    <text evidence="5">The sequence shown here is derived from an EMBL/GenBank/DDBJ whole genome shotgun (WGS) entry which is preliminary data.</text>
</comment>
<dbReference type="Pfam" id="PF13191">
    <property type="entry name" value="AAA_16"/>
    <property type="match status" value="1"/>
</dbReference>
<evidence type="ECO:0000256" key="2">
    <source>
        <dbReference type="ARBA" id="ARBA00022705"/>
    </source>
</evidence>
<protein>
    <submittedName>
        <fullName evidence="5">Cdc6 protein</fullName>
    </submittedName>
</protein>
<evidence type="ECO:0000313" key="5">
    <source>
        <dbReference type="EMBL" id="CAE7451468.1"/>
    </source>
</evidence>
<dbReference type="GO" id="GO:0005634">
    <property type="term" value="C:nucleus"/>
    <property type="evidence" value="ECO:0007669"/>
    <property type="project" value="TreeGrafter"/>
</dbReference>
<dbReference type="InterPro" id="IPR050311">
    <property type="entry name" value="ORC1/CDC6"/>
</dbReference>
<dbReference type="SUPFAM" id="SSF52540">
    <property type="entry name" value="P-loop containing nucleoside triphosphate hydrolases"/>
    <property type="match status" value="1"/>
</dbReference>
<feature type="compositionally biased region" description="Polar residues" evidence="3">
    <location>
        <begin position="332"/>
        <end position="343"/>
    </location>
</feature>
<dbReference type="InterPro" id="IPR027417">
    <property type="entry name" value="P-loop_NTPase"/>
</dbReference>
<organism evidence="5 6">
    <name type="scientific">Symbiodinium natans</name>
    <dbReference type="NCBI Taxonomy" id="878477"/>
    <lineage>
        <taxon>Eukaryota</taxon>
        <taxon>Sar</taxon>
        <taxon>Alveolata</taxon>
        <taxon>Dinophyceae</taxon>
        <taxon>Suessiales</taxon>
        <taxon>Symbiodiniaceae</taxon>
        <taxon>Symbiodinium</taxon>
    </lineage>
</organism>
<dbReference type="GO" id="GO:0033314">
    <property type="term" value="P:mitotic DNA replication checkpoint signaling"/>
    <property type="evidence" value="ECO:0007669"/>
    <property type="project" value="TreeGrafter"/>
</dbReference>
<dbReference type="GO" id="GO:0006270">
    <property type="term" value="P:DNA replication initiation"/>
    <property type="evidence" value="ECO:0007669"/>
    <property type="project" value="TreeGrafter"/>
</dbReference>
<dbReference type="SUPFAM" id="SSF46785">
    <property type="entry name" value="Winged helix' DNA-binding domain"/>
    <property type="match status" value="1"/>
</dbReference>
<dbReference type="CDD" id="cd00009">
    <property type="entry name" value="AAA"/>
    <property type="match status" value="1"/>
</dbReference>
<dbReference type="OrthoDB" id="1926878at2759"/>
<dbReference type="PANTHER" id="PTHR10763:SF26">
    <property type="entry name" value="CELL DIVISION CONTROL PROTEIN 6 HOMOLOG"/>
    <property type="match status" value="1"/>
</dbReference>
<dbReference type="InterPro" id="IPR041664">
    <property type="entry name" value="AAA_16"/>
</dbReference>
<keyword evidence="2" id="KW-0235">DNA replication</keyword>
<dbReference type="SMART" id="SM00382">
    <property type="entry name" value="AAA"/>
    <property type="match status" value="1"/>
</dbReference>
<dbReference type="Gene3D" id="3.40.50.300">
    <property type="entry name" value="P-loop containing nucleotide triphosphate hydrolases"/>
    <property type="match status" value="1"/>
</dbReference>
<evidence type="ECO:0000313" key="6">
    <source>
        <dbReference type="Proteomes" id="UP000604046"/>
    </source>
</evidence>
<dbReference type="InterPro" id="IPR036388">
    <property type="entry name" value="WH-like_DNA-bd_sf"/>
</dbReference>
<dbReference type="Gene3D" id="1.10.10.10">
    <property type="entry name" value="Winged helix-like DNA-binding domain superfamily/Winged helix DNA-binding domain"/>
    <property type="match status" value="1"/>
</dbReference>
<evidence type="ECO:0000256" key="1">
    <source>
        <dbReference type="ARBA" id="ARBA00006184"/>
    </source>
</evidence>
<feature type="region of interest" description="Disordered" evidence="3">
    <location>
        <begin position="1"/>
        <end position="48"/>
    </location>
</feature>
<dbReference type="Proteomes" id="UP000604046">
    <property type="component" value="Unassembled WGS sequence"/>
</dbReference>
<name>A0A812RRU0_9DINO</name>
<dbReference type="InterPro" id="IPR036390">
    <property type="entry name" value="WH_DNA-bd_sf"/>
</dbReference>